<comment type="caution">
    <text evidence="1">The sequence shown here is derived from an EMBL/GenBank/DDBJ whole genome shotgun (WGS) entry which is preliminary data.</text>
</comment>
<evidence type="ECO:0000313" key="2">
    <source>
        <dbReference type="Proteomes" id="UP000004367"/>
    </source>
</evidence>
<dbReference type="STRING" id="1089455.MOPEL_099_00270"/>
<keyword evidence="2" id="KW-1185">Reference proteome</keyword>
<sequence length="173" mass="18001">MDEYDDLFEVMGYSGEGFGGGQLGAAGLVRVGAEPGAIRTVSATGASRATAVRVRLVPMSARGTGVRVLRVLVPDEPAYLVEYRTPAGRDARIVAGSWRPSPGVRVLRETADGASVELDATPGGRRYDRSLPPGVTFVSHSGAVRITVAAQDAGGADLVLDASEEDDPPATHR</sequence>
<reference evidence="1 2" key="1">
    <citation type="submission" date="2012-02" db="EMBL/GenBank/DDBJ databases">
        <title>Whole genome shotgun sequence of Mobilicoccus pelagius NBRC 104925.</title>
        <authorList>
            <person name="Yoshida Y."/>
            <person name="Hosoyama A."/>
            <person name="Tsuchikane K."/>
            <person name="Katsumata H."/>
            <person name="Yamazaki S."/>
            <person name="Fujita N."/>
        </authorList>
    </citation>
    <scope>NUCLEOTIDE SEQUENCE [LARGE SCALE GENOMIC DNA]</scope>
    <source>
        <strain evidence="1 2">NBRC 104925</strain>
    </source>
</reference>
<dbReference type="Proteomes" id="UP000004367">
    <property type="component" value="Unassembled WGS sequence"/>
</dbReference>
<accession>H5UU19</accession>
<dbReference type="AlphaFoldDB" id="H5UU19"/>
<organism evidence="1 2">
    <name type="scientific">Mobilicoccus pelagius NBRC 104925</name>
    <dbReference type="NCBI Taxonomy" id="1089455"/>
    <lineage>
        <taxon>Bacteria</taxon>
        <taxon>Bacillati</taxon>
        <taxon>Actinomycetota</taxon>
        <taxon>Actinomycetes</taxon>
        <taxon>Micrococcales</taxon>
        <taxon>Dermatophilaceae</taxon>
        <taxon>Mobilicoccus</taxon>
    </lineage>
</organism>
<dbReference type="EMBL" id="BAFE01000076">
    <property type="protein sequence ID" value="GAB49227.1"/>
    <property type="molecule type" value="Genomic_DNA"/>
</dbReference>
<name>H5UU19_9MICO</name>
<proteinExistence type="predicted"/>
<dbReference type="RefSeq" id="WP_009483124.1">
    <property type="nucleotide sequence ID" value="NZ_BAFE01000076.1"/>
</dbReference>
<gene>
    <name evidence="1" type="ORF">MOPEL_099_00270</name>
</gene>
<protein>
    <submittedName>
        <fullName evidence="1">Uncharacterized protein</fullName>
    </submittedName>
</protein>
<evidence type="ECO:0000313" key="1">
    <source>
        <dbReference type="EMBL" id="GAB49227.1"/>
    </source>
</evidence>